<protein>
    <recommendedName>
        <fullName evidence="4">Manganese-dependent ADP-ribose/CDP-alcohol diphosphatase</fullName>
    </recommendedName>
</protein>
<keyword evidence="3" id="KW-1185">Reference proteome</keyword>
<dbReference type="Proteomes" id="UP001055712">
    <property type="component" value="Unassembled WGS sequence"/>
</dbReference>
<dbReference type="GO" id="GO:0047631">
    <property type="term" value="F:ADP-ribose diphosphatase activity"/>
    <property type="evidence" value="ECO:0007669"/>
    <property type="project" value="TreeGrafter"/>
</dbReference>
<evidence type="ECO:0000313" key="2">
    <source>
        <dbReference type="EMBL" id="KAI3431395.1"/>
    </source>
</evidence>
<dbReference type="PANTHER" id="PTHR16509:SF1">
    <property type="entry name" value="MANGANESE-DEPENDENT ADP-RIBOSE_CDP-ALCOHOL DIPHOSPHATASE"/>
    <property type="match status" value="1"/>
</dbReference>
<dbReference type="AlphaFoldDB" id="A0A9D4TPV7"/>
<evidence type="ECO:0000256" key="1">
    <source>
        <dbReference type="SAM" id="MobiDB-lite"/>
    </source>
</evidence>
<comment type="caution">
    <text evidence="2">The sequence shown here is derived from an EMBL/GenBank/DDBJ whole genome shotgun (WGS) entry which is preliminary data.</text>
</comment>
<dbReference type="SUPFAM" id="SSF56300">
    <property type="entry name" value="Metallo-dependent phosphatases"/>
    <property type="match status" value="1"/>
</dbReference>
<feature type="compositionally biased region" description="Polar residues" evidence="1">
    <location>
        <begin position="403"/>
        <end position="418"/>
    </location>
</feature>
<dbReference type="GO" id="GO:0008663">
    <property type="term" value="F:2',3'-cyclic-nucleotide 2'-phosphodiesterase activity"/>
    <property type="evidence" value="ECO:0007669"/>
    <property type="project" value="TreeGrafter"/>
</dbReference>
<dbReference type="PANTHER" id="PTHR16509">
    <property type="match status" value="1"/>
</dbReference>
<accession>A0A9D4TPV7</accession>
<gene>
    <name evidence="2" type="ORF">D9Q98_004449</name>
</gene>
<proteinExistence type="predicted"/>
<dbReference type="OrthoDB" id="9675250at2759"/>
<reference evidence="2" key="2">
    <citation type="submission" date="2020-11" db="EMBL/GenBank/DDBJ databases">
        <authorList>
            <person name="Cecchin M."/>
            <person name="Marcolungo L."/>
            <person name="Rossato M."/>
            <person name="Girolomoni L."/>
            <person name="Cosentino E."/>
            <person name="Cuine S."/>
            <person name="Li-Beisson Y."/>
            <person name="Delledonne M."/>
            <person name="Ballottari M."/>
        </authorList>
    </citation>
    <scope>NUCLEOTIDE SEQUENCE</scope>
    <source>
        <strain evidence="2">211/11P</strain>
        <tissue evidence="2">Whole cell</tissue>
    </source>
</reference>
<evidence type="ECO:0000313" key="3">
    <source>
        <dbReference type="Proteomes" id="UP001055712"/>
    </source>
</evidence>
<organism evidence="2 3">
    <name type="scientific">Chlorella vulgaris</name>
    <name type="common">Green alga</name>
    <dbReference type="NCBI Taxonomy" id="3077"/>
    <lineage>
        <taxon>Eukaryota</taxon>
        <taxon>Viridiplantae</taxon>
        <taxon>Chlorophyta</taxon>
        <taxon>core chlorophytes</taxon>
        <taxon>Trebouxiophyceae</taxon>
        <taxon>Chlorellales</taxon>
        <taxon>Chlorellaceae</taxon>
        <taxon>Chlorella clade</taxon>
        <taxon>Chlorella</taxon>
    </lineage>
</organism>
<dbReference type="EMBL" id="SIDB01000006">
    <property type="protein sequence ID" value="KAI3431395.1"/>
    <property type="molecule type" value="Genomic_DNA"/>
</dbReference>
<dbReference type="InterPro" id="IPR029052">
    <property type="entry name" value="Metallo-depent_PP-like"/>
</dbReference>
<dbReference type="Gene3D" id="3.60.21.10">
    <property type="match status" value="1"/>
</dbReference>
<dbReference type="GO" id="GO:0030145">
    <property type="term" value="F:manganese ion binding"/>
    <property type="evidence" value="ECO:0007669"/>
    <property type="project" value="TreeGrafter"/>
</dbReference>
<feature type="compositionally biased region" description="Polar residues" evidence="1">
    <location>
        <begin position="452"/>
        <end position="467"/>
    </location>
</feature>
<evidence type="ECO:0008006" key="4">
    <source>
        <dbReference type="Google" id="ProtNLM"/>
    </source>
</evidence>
<reference evidence="2" key="1">
    <citation type="journal article" date="2019" name="Plant J.">
        <title>Chlorella vulgaris genome assembly and annotation reveals the molecular basis for metabolic acclimation to high light conditions.</title>
        <authorList>
            <person name="Cecchin M."/>
            <person name="Marcolungo L."/>
            <person name="Rossato M."/>
            <person name="Girolomoni L."/>
            <person name="Cosentino E."/>
            <person name="Cuine S."/>
            <person name="Li-Beisson Y."/>
            <person name="Delledonne M."/>
            <person name="Ballottari M."/>
        </authorList>
    </citation>
    <scope>NUCLEOTIDE SEQUENCE</scope>
    <source>
        <strain evidence="2">211/11P</strain>
    </source>
</reference>
<dbReference type="GO" id="GO:0047734">
    <property type="term" value="F:CDP-glycerol diphosphatase activity"/>
    <property type="evidence" value="ECO:0007669"/>
    <property type="project" value="TreeGrafter"/>
</dbReference>
<sequence>MAPMAQAAAAATCAAVSPSVSPTPLFRFGLLSDVQHADKDDGVSFHGTPRYYRYALQQLDRAVAAFQAADCSFCIHLGDLCDGHNSQMGECAATRLTHSEKALRSALAHFERFGKPTLHLLGNHCLYNHPREELNQRLGISDFQPDEVPHSYYSYQPVPGWRIIMLDGYDVSILGWPPGHPLREQAEQLLAEHNPNTDKNSSSGLEGVQRRFVKFGGGISAHQLTWLRGELAAAAAARQRVIVACHLVFYPGTAPNTCLLWNYEEVLQILQQHAGTVVGTLSGHSHSDHSALHKPSGIRHRVCKAVLETPPGSECYGIVEVFPDLVRINGVDTFASEEWPLPPLPAAPVRGRGVPADSRGSDARTAHDGIPAGLSAVKTAVEDPPPLLLGNCSSRDEYLPTDGPSTSALGNAYTTSSGEMPAASMSPQAVEDPPPLLLGNCSLGDDYLPTDGPSTSALGDAFTTSRG</sequence>
<name>A0A9D4TPV7_CHLVU</name>
<feature type="region of interest" description="Disordered" evidence="1">
    <location>
        <begin position="397"/>
        <end position="467"/>
    </location>
</feature>